<dbReference type="AlphaFoldDB" id="J3PB16"/>
<evidence type="ECO:0000313" key="4">
    <source>
        <dbReference type="Proteomes" id="UP000006039"/>
    </source>
</evidence>
<dbReference type="RefSeq" id="XP_009226829.1">
    <property type="nucleotide sequence ID" value="XM_009228565.1"/>
</dbReference>
<accession>J3PB16</accession>
<feature type="compositionally biased region" description="Polar residues" evidence="1">
    <location>
        <begin position="13"/>
        <end position="24"/>
    </location>
</feature>
<gene>
    <name evidence="3" type="primary">20351148</name>
    <name evidence="2" type="ORF">GGTG_10690</name>
</gene>
<reference evidence="2" key="3">
    <citation type="submission" date="2010-09" db="EMBL/GenBank/DDBJ databases">
        <title>Annotation of Gaeumannomyces graminis var. tritici R3-111a-1.</title>
        <authorList>
            <consortium name="The Broad Institute Genome Sequencing Platform"/>
            <person name="Ma L.-J."/>
            <person name="Dead R."/>
            <person name="Young S.K."/>
            <person name="Zeng Q."/>
            <person name="Gargeya S."/>
            <person name="Fitzgerald M."/>
            <person name="Haas B."/>
            <person name="Abouelleil A."/>
            <person name="Alvarado L."/>
            <person name="Arachchi H.M."/>
            <person name="Berlin A."/>
            <person name="Brown A."/>
            <person name="Chapman S.B."/>
            <person name="Chen Z."/>
            <person name="Dunbar C."/>
            <person name="Freedman E."/>
            <person name="Gearin G."/>
            <person name="Gellesch M."/>
            <person name="Goldberg J."/>
            <person name="Griggs A."/>
            <person name="Gujja S."/>
            <person name="Heiman D."/>
            <person name="Howarth C."/>
            <person name="Larson L."/>
            <person name="Lui A."/>
            <person name="MacDonald P.J.P."/>
            <person name="Mehta T."/>
            <person name="Montmayeur A."/>
            <person name="Murphy C."/>
            <person name="Neiman D."/>
            <person name="Pearson M."/>
            <person name="Priest M."/>
            <person name="Roberts A."/>
            <person name="Saif S."/>
            <person name="Shea T."/>
            <person name="Shenoy N."/>
            <person name="Sisk P."/>
            <person name="Stolte C."/>
            <person name="Sykes S."/>
            <person name="Yandava C."/>
            <person name="Wortman J."/>
            <person name="Nusbaum C."/>
            <person name="Birren B."/>
        </authorList>
    </citation>
    <scope>NUCLEOTIDE SEQUENCE</scope>
    <source>
        <strain evidence="2">R3-111a-1</strain>
    </source>
</reference>
<reference evidence="3" key="4">
    <citation type="journal article" date="2015" name="G3 (Bethesda)">
        <title>Genome sequences of three phytopathogenic species of the Magnaporthaceae family of fungi.</title>
        <authorList>
            <person name="Okagaki L.H."/>
            <person name="Nunes C.C."/>
            <person name="Sailsbery J."/>
            <person name="Clay B."/>
            <person name="Brown D."/>
            <person name="John T."/>
            <person name="Oh Y."/>
            <person name="Young N."/>
            <person name="Fitzgerald M."/>
            <person name="Haas B.J."/>
            <person name="Zeng Q."/>
            <person name="Young S."/>
            <person name="Adiconis X."/>
            <person name="Fan L."/>
            <person name="Levin J.Z."/>
            <person name="Mitchell T.K."/>
            <person name="Okubara P.A."/>
            <person name="Farman M.L."/>
            <person name="Kohn L.M."/>
            <person name="Birren B."/>
            <person name="Ma L.-J."/>
            <person name="Dean R.A."/>
        </authorList>
    </citation>
    <scope>NUCLEOTIDE SEQUENCE</scope>
    <source>
        <strain evidence="3">R3-111a-1</strain>
    </source>
</reference>
<dbReference type="VEuPathDB" id="FungiDB:GGTG_10690"/>
<dbReference type="OrthoDB" id="5394791at2759"/>
<organism evidence="2">
    <name type="scientific">Gaeumannomyces tritici (strain R3-111a-1)</name>
    <name type="common">Wheat and barley take-all root rot fungus</name>
    <name type="synonym">Gaeumannomyces graminis var. tritici</name>
    <dbReference type="NCBI Taxonomy" id="644352"/>
    <lineage>
        <taxon>Eukaryota</taxon>
        <taxon>Fungi</taxon>
        <taxon>Dikarya</taxon>
        <taxon>Ascomycota</taxon>
        <taxon>Pezizomycotina</taxon>
        <taxon>Sordariomycetes</taxon>
        <taxon>Sordariomycetidae</taxon>
        <taxon>Magnaporthales</taxon>
        <taxon>Magnaporthaceae</taxon>
        <taxon>Gaeumannomyces</taxon>
    </lineage>
</organism>
<evidence type="ECO:0000313" key="2">
    <source>
        <dbReference type="EMBL" id="EJT71432.1"/>
    </source>
</evidence>
<reference evidence="3" key="5">
    <citation type="submission" date="2018-04" db="UniProtKB">
        <authorList>
            <consortium name="EnsemblFungi"/>
        </authorList>
    </citation>
    <scope>IDENTIFICATION</scope>
    <source>
        <strain evidence="3">R3-111a-1</strain>
    </source>
</reference>
<proteinExistence type="predicted"/>
<feature type="region of interest" description="Disordered" evidence="1">
    <location>
        <begin position="1"/>
        <end position="90"/>
    </location>
</feature>
<sequence length="229" mass="24405">MLHVLGRSKASSDRGSSLEVTKTPQAWPEAVYKRGGIPPFERAFSTTGKTPQPQGQQEQSSRCVGSLAAQVSSQRPTPFTNRSEPQPNAKDLATTTATLPAKMRFSSVAVLLAAALASAVSTDDVVAPSLLGVEARGADEPVLEREVMDLAGKMVKRACDYSVNCKCDSRGKQLTVCGNCRWNSGSGPYVVTRNRKLNHIYECSKDGTKCCSYGPANDCGTSGARCIIN</sequence>
<feature type="compositionally biased region" description="Low complexity" evidence="1">
    <location>
        <begin position="45"/>
        <end position="61"/>
    </location>
</feature>
<name>J3PB16_GAET3</name>
<dbReference type="HOGENOM" id="CLU_1209887_0_0_1"/>
<protein>
    <submittedName>
        <fullName evidence="2 3">Uncharacterized protein</fullName>
    </submittedName>
</protein>
<dbReference type="EMBL" id="GL385400">
    <property type="protein sequence ID" value="EJT71432.1"/>
    <property type="molecule type" value="Genomic_DNA"/>
</dbReference>
<reference evidence="2" key="2">
    <citation type="submission" date="2010-07" db="EMBL/GenBank/DDBJ databases">
        <authorList>
            <consortium name="The Broad Institute Genome Sequencing Platform"/>
            <consortium name="Broad Institute Genome Sequencing Center for Infectious Disease"/>
            <person name="Ma L.-J."/>
            <person name="Dead R."/>
            <person name="Young S."/>
            <person name="Zeng Q."/>
            <person name="Koehrsen M."/>
            <person name="Alvarado L."/>
            <person name="Berlin A."/>
            <person name="Chapman S.B."/>
            <person name="Chen Z."/>
            <person name="Freedman E."/>
            <person name="Gellesch M."/>
            <person name="Goldberg J."/>
            <person name="Griggs A."/>
            <person name="Gujja S."/>
            <person name="Heilman E.R."/>
            <person name="Heiman D."/>
            <person name="Hepburn T."/>
            <person name="Howarth C."/>
            <person name="Jen D."/>
            <person name="Larson L."/>
            <person name="Mehta T."/>
            <person name="Neiman D."/>
            <person name="Pearson M."/>
            <person name="Roberts A."/>
            <person name="Saif S."/>
            <person name="Shea T."/>
            <person name="Shenoy N."/>
            <person name="Sisk P."/>
            <person name="Stolte C."/>
            <person name="Sykes S."/>
            <person name="Walk T."/>
            <person name="White J."/>
            <person name="Yandava C."/>
            <person name="Haas B."/>
            <person name="Nusbaum C."/>
            <person name="Birren B."/>
        </authorList>
    </citation>
    <scope>NUCLEOTIDE SEQUENCE</scope>
    <source>
        <strain evidence="2">R3-111a-1</strain>
    </source>
</reference>
<reference evidence="4" key="1">
    <citation type="submission" date="2010-07" db="EMBL/GenBank/DDBJ databases">
        <title>The genome sequence of Gaeumannomyces graminis var. tritici strain R3-111a-1.</title>
        <authorList>
            <consortium name="The Broad Institute Genome Sequencing Platform"/>
            <person name="Ma L.-J."/>
            <person name="Dead R."/>
            <person name="Young S."/>
            <person name="Zeng Q."/>
            <person name="Koehrsen M."/>
            <person name="Alvarado L."/>
            <person name="Berlin A."/>
            <person name="Chapman S.B."/>
            <person name="Chen Z."/>
            <person name="Freedman E."/>
            <person name="Gellesch M."/>
            <person name="Goldberg J."/>
            <person name="Griggs A."/>
            <person name="Gujja S."/>
            <person name="Heilman E.R."/>
            <person name="Heiman D."/>
            <person name="Hepburn T."/>
            <person name="Howarth C."/>
            <person name="Jen D."/>
            <person name="Larson L."/>
            <person name="Mehta T."/>
            <person name="Neiman D."/>
            <person name="Pearson M."/>
            <person name="Roberts A."/>
            <person name="Saif S."/>
            <person name="Shea T."/>
            <person name="Shenoy N."/>
            <person name="Sisk P."/>
            <person name="Stolte C."/>
            <person name="Sykes S."/>
            <person name="Walk T."/>
            <person name="White J."/>
            <person name="Yandava C."/>
            <person name="Haas B."/>
            <person name="Nusbaum C."/>
            <person name="Birren B."/>
        </authorList>
    </citation>
    <scope>NUCLEOTIDE SEQUENCE [LARGE SCALE GENOMIC DNA]</scope>
    <source>
        <strain evidence="4">R3-111a-1</strain>
    </source>
</reference>
<dbReference type="EnsemblFungi" id="EJT71432">
    <property type="protein sequence ID" value="EJT71432"/>
    <property type="gene ID" value="GGTG_10690"/>
</dbReference>
<dbReference type="Proteomes" id="UP000006039">
    <property type="component" value="Unassembled WGS sequence"/>
</dbReference>
<dbReference type="GeneID" id="20351148"/>
<evidence type="ECO:0000313" key="3">
    <source>
        <dbReference type="EnsemblFungi" id="EJT71432"/>
    </source>
</evidence>
<feature type="compositionally biased region" description="Polar residues" evidence="1">
    <location>
        <begin position="69"/>
        <end position="86"/>
    </location>
</feature>
<evidence type="ECO:0000256" key="1">
    <source>
        <dbReference type="SAM" id="MobiDB-lite"/>
    </source>
</evidence>
<dbReference type="eggNOG" id="ENOG502STSG">
    <property type="taxonomic scope" value="Eukaryota"/>
</dbReference>
<keyword evidence="4" id="KW-1185">Reference proteome</keyword>